<comment type="cofactor">
    <cofactor evidence="1">
        <name>FMN</name>
        <dbReference type="ChEBI" id="CHEBI:58210"/>
    </cofactor>
</comment>
<dbReference type="Pfam" id="PF00881">
    <property type="entry name" value="Nitroreductase"/>
    <property type="match status" value="1"/>
</dbReference>
<dbReference type="EMBL" id="BARU01031883">
    <property type="protein sequence ID" value="GAH64703.1"/>
    <property type="molecule type" value="Genomic_DNA"/>
</dbReference>
<organism evidence="7">
    <name type="scientific">marine sediment metagenome</name>
    <dbReference type="NCBI Taxonomy" id="412755"/>
    <lineage>
        <taxon>unclassified sequences</taxon>
        <taxon>metagenomes</taxon>
        <taxon>ecological metagenomes</taxon>
    </lineage>
</organism>
<evidence type="ECO:0000256" key="5">
    <source>
        <dbReference type="ARBA" id="ARBA00023002"/>
    </source>
</evidence>
<evidence type="ECO:0000256" key="1">
    <source>
        <dbReference type="ARBA" id="ARBA00001917"/>
    </source>
</evidence>
<keyword evidence="4" id="KW-0288">FMN</keyword>
<dbReference type="AlphaFoldDB" id="X1J4K1"/>
<gene>
    <name evidence="7" type="ORF">S03H2_50369</name>
</gene>
<proteinExistence type="inferred from homology"/>
<evidence type="ECO:0000259" key="6">
    <source>
        <dbReference type="Pfam" id="PF00881"/>
    </source>
</evidence>
<evidence type="ECO:0000256" key="2">
    <source>
        <dbReference type="ARBA" id="ARBA00007118"/>
    </source>
</evidence>
<feature type="domain" description="Nitroreductase" evidence="6">
    <location>
        <begin position="7"/>
        <end position="57"/>
    </location>
</feature>
<comment type="similarity">
    <text evidence="2">Belongs to the nitroreductase family.</text>
</comment>
<accession>X1J4K1</accession>
<dbReference type="PANTHER" id="PTHR43673">
    <property type="entry name" value="NAD(P)H NITROREDUCTASE YDGI-RELATED"/>
    <property type="match status" value="1"/>
</dbReference>
<evidence type="ECO:0000256" key="4">
    <source>
        <dbReference type="ARBA" id="ARBA00022643"/>
    </source>
</evidence>
<dbReference type="GO" id="GO:0016491">
    <property type="term" value="F:oxidoreductase activity"/>
    <property type="evidence" value="ECO:0007669"/>
    <property type="project" value="UniProtKB-KW"/>
</dbReference>
<protein>
    <recommendedName>
        <fullName evidence="6">Nitroreductase domain-containing protein</fullName>
    </recommendedName>
</protein>
<keyword evidence="3" id="KW-0285">Flavoprotein</keyword>
<evidence type="ECO:0000256" key="3">
    <source>
        <dbReference type="ARBA" id="ARBA00022630"/>
    </source>
</evidence>
<dbReference type="InterPro" id="IPR029479">
    <property type="entry name" value="Nitroreductase"/>
</dbReference>
<reference evidence="7" key="1">
    <citation type="journal article" date="2014" name="Front. Microbiol.">
        <title>High frequency of phylogenetically diverse reductive dehalogenase-homologous genes in deep subseafloor sedimentary metagenomes.</title>
        <authorList>
            <person name="Kawai M."/>
            <person name="Futagami T."/>
            <person name="Toyoda A."/>
            <person name="Takaki Y."/>
            <person name="Nishi S."/>
            <person name="Hori S."/>
            <person name="Arai W."/>
            <person name="Tsubouchi T."/>
            <person name="Morono Y."/>
            <person name="Uchiyama I."/>
            <person name="Ito T."/>
            <person name="Fujiyama A."/>
            <person name="Inagaki F."/>
            <person name="Takami H."/>
        </authorList>
    </citation>
    <scope>NUCLEOTIDE SEQUENCE</scope>
    <source>
        <strain evidence="7">Expedition CK06-06</strain>
    </source>
</reference>
<name>X1J4K1_9ZZZZ</name>
<feature type="non-terminal residue" evidence="7">
    <location>
        <position position="111"/>
    </location>
</feature>
<sequence>METLDAIKKRRSVREFKPDVVPDGTLLEIIHAATSAASASNAQAWGFIVVREPEKLRWVCAVSPGIIGTPSAVIVLCSNIDREYERYDWMSIGTATQNLLLASFDLGIGSC</sequence>
<dbReference type="SUPFAM" id="SSF55469">
    <property type="entry name" value="FMN-dependent nitroreductase-like"/>
    <property type="match status" value="1"/>
</dbReference>
<keyword evidence="5" id="KW-0560">Oxidoreductase</keyword>
<evidence type="ECO:0000313" key="7">
    <source>
        <dbReference type="EMBL" id="GAH64703.1"/>
    </source>
</evidence>
<comment type="caution">
    <text evidence="7">The sequence shown here is derived from an EMBL/GenBank/DDBJ whole genome shotgun (WGS) entry which is preliminary data.</text>
</comment>
<dbReference type="Gene3D" id="3.40.109.10">
    <property type="entry name" value="NADH Oxidase"/>
    <property type="match status" value="1"/>
</dbReference>
<dbReference type="InterPro" id="IPR000415">
    <property type="entry name" value="Nitroreductase-like"/>
</dbReference>
<dbReference type="PANTHER" id="PTHR43673:SF2">
    <property type="entry name" value="NITROREDUCTASE"/>
    <property type="match status" value="1"/>
</dbReference>